<proteinExistence type="predicted"/>
<dbReference type="AlphaFoldDB" id="A0A918TTV0"/>
<evidence type="ECO:0000313" key="5">
    <source>
        <dbReference type="Proteomes" id="UP000644507"/>
    </source>
</evidence>
<feature type="transmembrane region" description="Helical" evidence="2">
    <location>
        <begin position="50"/>
        <end position="68"/>
    </location>
</feature>
<name>A0A918TTV0_9BACT</name>
<dbReference type="SMART" id="SM00257">
    <property type="entry name" value="LysM"/>
    <property type="match status" value="2"/>
</dbReference>
<reference evidence="4" key="1">
    <citation type="journal article" date="2014" name="Int. J. Syst. Evol. Microbiol.">
        <title>Complete genome sequence of Corynebacterium casei LMG S-19264T (=DSM 44701T), isolated from a smear-ripened cheese.</title>
        <authorList>
            <consortium name="US DOE Joint Genome Institute (JGI-PGF)"/>
            <person name="Walter F."/>
            <person name="Albersmeier A."/>
            <person name="Kalinowski J."/>
            <person name="Ruckert C."/>
        </authorList>
    </citation>
    <scope>NUCLEOTIDE SEQUENCE</scope>
    <source>
        <strain evidence="4">KCTC 12988</strain>
    </source>
</reference>
<evidence type="ECO:0000313" key="4">
    <source>
        <dbReference type="EMBL" id="GHC63292.1"/>
    </source>
</evidence>
<accession>A0A918TTV0</accession>
<dbReference type="PANTHER" id="PTHR33734">
    <property type="entry name" value="LYSM DOMAIN-CONTAINING GPI-ANCHORED PROTEIN 2"/>
    <property type="match status" value="1"/>
</dbReference>
<dbReference type="InterPro" id="IPR036779">
    <property type="entry name" value="LysM_dom_sf"/>
</dbReference>
<dbReference type="Proteomes" id="UP000644507">
    <property type="component" value="Unassembled WGS sequence"/>
</dbReference>
<comment type="caution">
    <text evidence="4">The sequence shown here is derived from an EMBL/GenBank/DDBJ whole genome shotgun (WGS) entry which is preliminary data.</text>
</comment>
<feature type="region of interest" description="Disordered" evidence="1">
    <location>
        <begin position="233"/>
        <end position="262"/>
    </location>
</feature>
<dbReference type="EMBL" id="BMXI01000016">
    <property type="protein sequence ID" value="GHC63292.1"/>
    <property type="molecule type" value="Genomic_DNA"/>
</dbReference>
<dbReference type="CDD" id="cd00118">
    <property type="entry name" value="LysM"/>
    <property type="match status" value="2"/>
</dbReference>
<protein>
    <recommendedName>
        <fullName evidence="3">LysM domain-containing protein</fullName>
    </recommendedName>
</protein>
<dbReference type="Pfam" id="PF01476">
    <property type="entry name" value="LysM"/>
    <property type="match status" value="2"/>
</dbReference>
<dbReference type="PANTHER" id="PTHR33734:SF22">
    <property type="entry name" value="MEMBRANE-BOUND LYTIC MUREIN TRANSGLYCOSYLASE D"/>
    <property type="match status" value="1"/>
</dbReference>
<keyword evidence="5" id="KW-1185">Reference proteome</keyword>
<evidence type="ECO:0000256" key="1">
    <source>
        <dbReference type="SAM" id="MobiDB-lite"/>
    </source>
</evidence>
<feature type="compositionally biased region" description="Pro residues" evidence="1">
    <location>
        <begin position="236"/>
        <end position="246"/>
    </location>
</feature>
<dbReference type="InterPro" id="IPR018392">
    <property type="entry name" value="LysM"/>
</dbReference>
<evidence type="ECO:0000256" key="2">
    <source>
        <dbReference type="SAM" id="Phobius"/>
    </source>
</evidence>
<feature type="region of interest" description="Disordered" evidence="1">
    <location>
        <begin position="79"/>
        <end position="108"/>
    </location>
</feature>
<sequence>MKTKAFQTKRKPKKGFRFLHAKTRKRKQRVSAAAAGGDFSVEEPNLGVARALVVILILHVAAIVAIVVHSSTNDSELAVKDTPVATPASKPQVASRPEQAAKPKIGPGDRWEWVGAGDTYERIARKHSVDVQELRRINGNTPLSAGVALILPDPIAPELPSAPAMAEVTAPDPIIQETLPPIVEVPVRNGLPAEYEIVGTAQPVDHAPEPFPTTQPVPVQEFVRTEPVVNVTPQAQPAPQPAPAPEPVVVQQAPPKPATKSYTVRKGDTLWAIANRNGISVDKLLAANRNVDPKKMRPGITVKIPVQ</sequence>
<dbReference type="Gene3D" id="3.10.350.10">
    <property type="entry name" value="LysM domain"/>
    <property type="match status" value="2"/>
</dbReference>
<keyword evidence="2" id="KW-0472">Membrane</keyword>
<dbReference type="RefSeq" id="WP_189572583.1">
    <property type="nucleotide sequence ID" value="NZ_BMXI01000016.1"/>
</dbReference>
<keyword evidence="2" id="KW-1133">Transmembrane helix</keyword>
<organism evidence="4 5">
    <name type="scientific">Roseibacillus persicicus</name>
    <dbReference type="NCBI Taxonomy" id="454148"/>
    <lineage>
        <taxon>Bacteria</taxon>
        <taxon>Pseudomonadati</taxon>
        <taxon>Verrucomicrobiota</taxon>
        <taxon>Verrucomicrobiia</taxon>
        <taxon>Verrucomicrobiales</taxon>
        <taxon>Verrucomicrobiaceae</taxon>
        <taxon>Roseibacillus</taxon>
    </lineage>
</organism>
<feature type="domain" description="LysM" evidence="3">
    <location>
        <begin position="260"/>
        <end position="304"/>
    </location>
</feature>
<dbReference type="SUPFAM" id="SSF54106">
    <property type="entry name" value="LysM domain"/>
    <property type="match status" value="1"/>
</dbReference>
<dbReference type="GO" id="GO:0008932">
    <property type="term" value="F:lytic endotransglycosylase activity"/>
    <property type="evidence" value="ECO:0007669"/>
    <property type="project" value="TreeGrafter"/>
</dbReference>
<dbReference type="PROSITE" id="PS51782">
    <property type="entry name" value="LYSM"/>
    <property type="match status" value="1"/>
</dbReference>
<gene>
    <name evidence="4" type="ORF">GCM10007100_33560</name>
</gene>
<evidence type="ECO:0000259" key="3">
    <source>
        <dbReference type="PROSITE" id="PS51782"/>
    </source>
</evidence>
<keyword evidence="2" id="KW-0812">Transmembrane</keyword>
<reference evidence="4" key="2">
    <citation type="submission" date="2020-09" db="EMBL/GenBank/DDBJ databases">
        <authorList>
            <person name="Sun Q."/>
            <person name="Kim S."/>
        </authorList>
    </citation>
    <scope>NUCLEOTIDE SEQUENCE</scope>
    <source>
        <strain evidence="4">KCTC 12988</strain>
    </source>
</reference>